<comment type="caution">
    <text evidence="1">The sequence shown here is derived from an EMBL/GenBank/DDBJ whole genome shotgun (WGS) entry which is preliminary data.</text>
</comment>
<name>A0ABQ4WZ08_9ASTR</name>
<dbReference type="EMBL" id="BQNB010009051">
    <property type="protein sequence ID" value="GJS58028.1"/>
    <property type="molecule type" value="Genomic_DNA"/>
</dbReference>
<reference evidence="1" key="1">
    <citation type="journal article" date="2022" name="Int. J. Mol. Sci.">
        <title>Draft Genome of Tanacetum Coccineum: Genomic Comparison of Closely Related Tanacetum-Family Plants.</title>
        <authorList>
            <person name="Yamashiro T."/>
            <person name="Shiraishi A."/>
            <person name="Nakayama K."/>
            <person name="Satake H."/>
        </authorList>
    </citation>
    <scope>NUCLEOTIDE SEQUENCE</scope>
</reference>
<reference evidence="1" key="2">
    <citation type="submission" date="2022-01" db="EMBL/GenBank/DDBJ databases">
        <authorList>
            <person name="Yamashiro T."/>
            <person name="Shiraishi A."/>
            <person name="Satake H."/>
            <person name="Nakayama K."/>
        </authorList>
    </citation>
    <scope>NUCLEOTIDE SEQUENCE</scope>
</reference>
<evidence type="ECO:0000313" key="2">
    <source>
        <dbReference type="Proteomes" id="UP001151760"/>
    </source>
</evidence>
<organism evidence="1 2">
    <name type="scientific">Tanacetum coccineum</name>
    <dbReference type="NCBI Taxonomy" id="301880"/>
    <lineage>
        <taxon>Eukaryota</taxon>
        <taxon>Viridiplantae</taxon>
        <taxon>Streptophyta</taxon>
        <taxon>Embryophyta</taxon>
        <taxon>Tracheophyta</taxon>
        <taxon>Spermatophyta</taxon>
        <taxon>Magnoliopsida</taxon>
        <taxon>eudicotyledons</taxon>
        <taxon>Gunneridae</taxon>
        <taxon>Pentapetalae</taxon>
        <taxon>asterids</taxon>
        <taxon>campanulids</taxon>
        <taxon>Asterales</taxon>
        <taxon>Asteraceae</taxon>
        <taxon>Asteroideae</taxon>
        <taxon>Anthemideae</taxon>
        <taxon>Anthemidinae</taxon>
        <taxon>Tanacetum</taxon>
    </lineage>
</organism>
<sequence>MKDVSRIFGSDGAITAAYDRGNFSVVTDFVVVENMDACRDQDIREVIDGKSFCKASNVEARRFNGLFTIHNVIIEQRVKVNQKARILELKRRNHEEHCSNNLYAISIKEDTAYLLVDSLDDLFDYLQQFKKLVNASWAKKLEKSHDPLALQDDVQTNSKDPLASAMLLLARAITQNFSNPTNNRLRTSSNTRNQAIIQGDMVNIQSRNSSNTGRNTRRAYVQEKVVEGSNAQNEIGNVQRTLRTSSSGNTSTITTAVEKDIMLGISETLTYRPAASAYVLTPRANSKSDYCDPLSLWRHFSGVVVYECQIDVYELGELDLTGIPVKCEAEEAERIRSLLVLVMTRTDMLRAVKEGEMERRVQGVIRARCTSARDQEEEISLSSEWVVAPEEACTADLRDLPRCDGVDRVGVCRENSYSMRYTMLATAQRWISYSERSRSSAMEIEFEYRTLGELTIARGV</sequence>
<dbReference type="Proteomes" id="UP001151760">
    <property type="component" value="Unassembled WGS sequence"/>
</dbReference>
<protein>
    <submittedName>
        <fullName evidence="1">Uncharacterized protein</fullName>
    </submittedName>
</protein>
<evidence type="ECO:0000313" key="1">
    <source>
        <dbReference type="EMBL" id="GJS58028.1"/>
    </source>
</evidence>
<accession>A0ABQ4WZ08</accession>
<gene>
    <name evidence="1" type="ORF">Tco_0652812</name>
</gene>
<proteinExistence type="predicted"/>
<keyword evidence="2" id="KW-1185">Reference proteome</keyword>